<feature type="binding site" evidence="6">
    <location>
        <position position="41"/>
    </location>
    <ligand>
        <name>ATP</name>
        <dbReference type="ChEBI" id="CHEBI:30616"/>
    </ligand>
</feature>
<evidence type="ECO:0000313" key="9">
    <source>
        <dbReference type="Proteomes" id="UP000005730"/>
    </source>
</evidence>
<dbReference type="EC" id="2.7.2.1" evidence="6"/>
<dbReference type="GO" id="GO:0005737">
    <property type="term" value="C:cytoplasm"/>
    <property type="evidence" value="ECO:0007669"/>
    <property type="project" value="UniProtKB-SubCell"/>
</dbReference>
<dbReference type="PROSITE" id="PS01076">
    <property type="entry name" value="ACETATE_KINASE_2"/>
    <property type="match status" value="1"/>
</dbReference>
<comment type="function">
    <text evidence="6">Catalyzes the formation of acetyl phosphate from acetate and ATP. Can also catalyze the reverse reaction.</text>
</comment>
<dbReference type="EMBL" id="CM001377">
    <property type="protein sequence ID" value="EHM10124.1"/>
    <property type="molecule type" value="Genomic_DNA"/>
</dbReference>
<evidence type="ECO:0000256" key="7">
    <source>
        <dbReference type="RuleBase" id="RU003835"/>
    </source>
</evidence>
<comment type="similarity">
    <text evidence="1 6 7">Belongs to the acetokinase family.</text>
</comment>
<keyword evidence="9" id="KW-1185">Reference proteome</keyword>
<feature type="binding site" evidence="6">
    <location>
        <begin position="357"/>
        <end position="361"/>
    </location>
    <ligand>
        <name>ATP</name>
        <dbReference type="ChEBI" id="CHEBI:30616"/>
    </ligand>
</feature>
<sequence length="425" mass="46152">MRSPPGVGWVRIVSAGLGSQVEGGWIFVKVLVLNCGSSSLKYQLIDMSDETLLAKGLVERIGIHGSRIKHVKVGMDPVVKETDIPNHDVAVKLVIDALLDLHHGVLKDLSELSAAGHRVVHGGERFTSSVLVDQEVLKGIEEVIPLAPLHNPANLMGIKAVMNALPGLPNVAVFDTAFHQTMPPHAYMYGIPYEHYQVDRVRRYGFHGTSHFYVAHRVAQVMNRPVEQLKIVTCHLGNGSSITAVDGGKSVDTSLGYGTTEGILMGTRSGNLDPSVMIYLMEKYGDAKTVSDVVHKKSGVCGISGISSDMRDVEEAMEKGNERAKLAFDMLCYGIRKYIGAYAAAMGGLDAIVFTAGIGENSDLVREEVCKHLEFLGVKFDPSKNKVRGKEAELSAPDSRVKVFVIPTNEELVIARDTKELVLRG</sequence>
<dbReference type="PROSITE" id="PS01075">
    <property type="entry name" value="ACETATE_KINASE_1"/>
    <property type="match status" value="1"/>
</dbReference>
<evidence type="ECO:0000256" key="6">
    <source>
        <dbReference type="HAMAP-Rule" id="MF_00020"/>
    </source>
</evidence>
<comment type="catalytic activity">
    <reaction evidence="6">
        <text>acetate + ATP = acetyl phosphate + ADP</text>
        <dbReference type="Rhea" id="RHEA:11352"/>
        <dbReference type="ChEBI" id="CHEBI:22191"/>
        <dbReference type="ChEBI" id="CHEBI:30089"/>
        <dbReference type="ChEBI" id="CHEBI:30616"/>
        <dbReference type="ChEBI" id="CHEBI:456216"/>
        <dbReference type="EC" id="2.7.2.1"/>
    </reaction>
</comment>
<name>H0US35_9BACT</name>
<dbReference type="GO" id="GO:0000287">
    <property type="term" value="F:magnesium ion binding"/>
    <property type="evidence" value="ECO:0007669"/>
    <property type="project" value="UniProtKB-UniRule"/>
</dbReference>
<feature type="binding site" evidence="6">
    <location>
        <begin position="309"/>
        <end position="311"/>
    </location>
    <ligand>
        <name>ATP</name>
        <dbReference type="ChEBI" id="CHEBI:30616"/>
    </ligand>
</feature>
<dbReference type="UniPathway" id="UPA00340">
    <property type="reaction ID" value="UER00458"/>
</dbReference>
<dbReference type="Proteomes" id="UP000005730">
    <property type="component" value="Chromosome"/>
</dbReference>
<dbReference type="CDD" id="cd24010">
    <property type="entry name" value="ASKHA_NBD_AcK_PK"/>
    <property type="match status" value="1"/>
</dbReference>
<comment type="subunit">
    <text evidence="6">Homodimer.</text>
</comment>
<evidence type="ECO:0000256" key="5">
    <source>
        <dbReference type="ARBA" id="ARBA00022840"/>
    </source>
</evidence>
<protein>
    <recommendedName>
        <fullName evidence="6">Acetate kinase</fullName>
        <ecNumber evidence="6">2.7.2.1</ecNumber>
    </recommendedName>
    <alternativeName>
        <fullName evidence="6">Acetokinase</fullName>
    </alternativeName>
</protein>
<reference evidence="8 9" key="1">
    <citation type="submission" date="2011-10" db="EMBL/GenBank/DDBJ databases">
        <title>The Noncontiguous Finished genome of Thermanaerovibrio velox DSM 12556.</title>
        <authorList>
            <consortium name="US DOE Joint Genome Institute (JGI-PGF)"/>
            <person name="Lucas S."/>
            <person name="Copeland A."/>
            <person name="Lapidus A."/>
            <person name="Glavina del Rio T."/>
            <person name="Dalin E."/>
            <person name="Tice H."/>
            <person name="Bruce D."/>
            <person name="Goodwin L."/>
            <person name="Pitluck S."/>
            <person name="Peters L."/>
            <person name="Mikhailova N."/>
            <person name="Teshima H."/>
            <person name="Kyrpides N."/>
            <person name="Mavromatis K."/>
            <person name="Ivanova N."/>
            <person name="Markowitz V."/>
            <person name="Cheng J.-F."/>
            <person name="Hugenholtz P."/>
            <person name="Woyke T."/>
            <person name="Wu D."/>
            <person name="Spring S."/>
            <person name="Brambilla E.-M."/>
            <person name="Klenk H.-P."/>
            <person name="Eisen J.A."/>
        </authorList>
    </citation>
    <scope>NUCLEOTIDE SEQUENCE [LARGE SCALE GENOMIC DNA]</scope>
    <source>
        <strain evidence="8 9">DSM 12556</strain>
    </source>
</reference>
<evidence type="ECO:0000256" key="4">
    <source>
        <dbReference type="ARBA" id="ARBA00022777"/>
    </source>
</evidence>
<feature type="binding site" evidence="6">
    <location>
        <position position="410"/>
    </location>
    <ligand>
        <name>Mg(2+)</name>
        <dbReference type="ChEBI" id="CHEBI:18420"/>
    </ligand>
</feature>
<dbReference type="AlphaFoldDB" id="H0US35"/>
<dbReference type="SUPFAM" id="SSF53067">
    <property type="entry name" value="Actin-like ATPase domain"/>
    <property type="match status" value="2"/>
</dbReference>
<keyword evidence="6" id="KW-0479">Metal-binding</keyword>
<dbReference type="HOGENOM" id="CLU_020352_0_1_0"/>
<feature type="site" description="Transition state stabilizer" evidence="6">
    <location>
        <position position="268"/>
    </location>
</feature>
<dbReference type="STRING" id="926567.TheveDRAFT_0994"/>
<dbReference type="Pfam" id="PF00871">
    <property type="entry name" value="Acetate_kinase"/>
    <property type="match status" value="1"/>
</dbReference>
<comment type="subcellular location">
    <subcellularLocation>
        <location evidence="6">Cytoplasm</location>
    </subcellularLocation>
</comment>
<dbReference type="HAMAP" id="MF_00020">
    <property type="entry name" value="Acetate_kinase"/>
    <property type="match status" value="1"/>
</dbReference>
<keyword evidence="3 6" id="KW-0547">Nucleotide-binding</keyword>
<feature type="active site" description="Proton donor/acceptor" evidence="6">
    <location>
        <position position="175"/>
    </location>
</feature>
<dbReference type="PANTHER" id="PTHR21060:SF15">
    <property type="entry name" value="ACETATE KINASE-RELATED"/>
    <property type="match status" value="1"/>
</dbReference>
<comment type="pathway">
    <text evidence="6">Metabolic intermediate biosynthesis; acetyl-CoA biosynthesis; acetyl-CoA from acetate: step 1/2.</text>
</comment>
<dbReference type="GO" id="GO:0005524">
    <property type="term" value="F:ATP binding"/>
    <property type="evidence" value="ECO:0007669"/>
    <property type="project" value="UniProtKB-KW"/>
</dbReference>
<accession>H0US35</accession>
<dbReference type="PANTHER" id="PTHR21060">
    <property type="entry name" value="ACETATE KINASE"/>
    <property type="match status" value="1"/>
</dbReference>
<gene>
    <name evidence="6" type="primary">ackA</name>
    <name evidence="8" type="ORF">TheveDRAFT_0994</name>
</gene>
<keyword evidence="4 6" id="KW-0418">Kinase</keyword>
<evidence type="ECO:0000256" key="3">
    <source>
        <dbReference type="ARBA" id="ARBA00022741"/>
    </source>
</evidence>
<feature type="site" description="Transition state stabilizer" evidence="6">
    <location>
        <position position="207"/>
    </location>
</feature>
<dbReference type="NCBIfam" id="TIGR00016">
    <property type="entry name" value="ackA"/>
    <property type="match status" value="1"/>
</dbReference>
<feature type="binding site" evidence="6">
    <location>
        <position position="118"/>
    </location>
    <ligand>
        <name>substrate</name>
    </ligand>
</feature>
<dbReference type="InterPro" id="IPR004372">
    <property type="entry name" value="Ac/propionate_kinase"/>
</dbReference>
<keyword evidence="6" id="KW-0963">Cytoplasm</keyword>
<evidence type="ECO:0000256" key="2">
    <source>
        <dbReference type="ARBA" id="ARBA00022679"/>
    </source>
</evidence>
<dbReference type="PIRSF" id="PIRSF000722">
    <property type="entry name" value="Acetate_prop_kin"/>
    <property type="match status" value="1"/>
</dbReference>
<dbReference type="InterPro" id="IPR043129">
    <property type="entry name" value="ATPase_NBD"/>
</dbReference>
<organism evidence="8 9">
    <name type="scientific">Thermanaerovibrio velox DSM 12556</name>
    <dbReference type="NCBI Taxonomy" id="926567"/>
    <lineage>
        <taxon>Bacteria</taxon>
        <taxon>Thermotogati</taxon>
        <taxon>Synergistota</taxon>
        <taxon>Synergistia</taxon>
        <taxon>Synergistales</taxon>
        <taxon>Synergistaceae</taxon>
        <taxon>Thermanaerovibrio</taxon>
    </lineage>
</organism>
<dbReference type="GO" id="GO:0008776">
    <property type="term" value="F:acetate kinase activity"/>
    <property type="evidence" value="ECO:0007669"/>
    <property type="project" value="UniProtKB-UniRule"/>
</dbReference>
<keyword evidence="2 6" id="KW-0808">Transferase</keyword>
<dbReference type="eggNOG" id="COG0282">
    <property type="taxonomic scope" value="Bacteria"/>
</dbReference>
<dbReference type="GO" id="GO:0006085">
    <property type="term" value="P:acetyl-CoA biosynthetic process"/>
    <property type="evidence" value="ECO:0007669"/>
    <property type="project" value="UniProtKB-UniRule"/>
</dbReference>
<keyword evidence="5 6" id="KW-0067">ATP-binding</keyword>
<evidence type="ECO:0000313" key="8">
    <source>
        <dbReference type="EMBL" id="EHM10124.1"/>
    </source>
</evidence>
<feature type="binding site" evidence="6">
    <location>
        <position position="34"/>
    </location>
    <ligand>
        <name>Mg(2+)</name>
        <dbReference type="ChEBI" id="CHEBI:18420"/>
    </ligand>
</feature>
<dbReference type="Gene3D" id="3.30.420.40">
    <property type="match status" value="2"/>
</dbReference>
<dbReference type="InterPro" id="IPR023865">
    <property type="entry name" value="Aliphatic_acid_kinase_CS"/>
</dbReference>
<dbReference type="PRINTS" id="PR00471">
    <property type="entry name" value="ACETATEKNASE"/>
</dbReference>
<keyword evidence="6" id="KW-0460">Magnesium</keyword>
<feature type="binding site" evidence="6">
    <location>
        <begin position="235"/>
        <end position="239"/>
    </location>
    <ligand>
        <name>ATP</name>
        <dbReference type="ChEBI" id="CHEBI:30616"/>
    </ligand>
</feature>
<dbReference type="InterPro" id="IPR000890">
    <property type="entry name" value="Aliphatic_acid_kin_short-chain"/>
</dbReference>
<dbReference type="GO" id="GO:0006083">
    <property type="term" value="P:acetate metabolic process"/>
    <property type="evidence" value="ECO:0007669"/>
    <property type="project" value="TreeGrafter"/>
</dbReference>
<evidence type="ECO:0000256" key="1">
    <source>
        <dbReference type="ARBA" id="ARBA00008748"/>
    </source>
</evidence>
<comment type="cofactor">
    <cofactor evidence="6">
        <name>Mg(2+)</name>
        <dbReference type="ChEBI" id="CHEBI:18420"/>
    </cofactor>
    <cofactor evidence="6">
        <name>Mn(2+)</name>
        <dbReference type="ChEBI" id="CHEBI:29035"/>
    </cofactor>
    <text evidence="6">Mg(2+). Can also accept Mn(2+).</text>
</comment>
<proteinExistence type="inferred from homology"/>